<feature type="coiled-coil region" evidence="1">
    <location>
        <begin position="220"/>
        <end position="294"/>
    </location>
</feature>
<dbReference type="SUPFAM" id="SSF53474">
    <property type="entry name" value="alpha/beta-Hydrolases"/>
    <property type="match status" value="1"/>
</dbReference>
<dbReference type="eggNOG" id="KOG2112">
    <property type="taxonomic scope" value="Eukaryota"/>
</dbReference>
<dbReference type="InterPro" id="IPR050565">
    <property type="entry name" value="LYPA1-2/EST-like"/>
</dbReference>
<evidence type="ECO:0000313" key="2">
    <source>
        <dbReference type="EMBL" id="CAP69560.1"/>
    </source>
</evidence>
<gene>
    <name evidence="2" type="ORF">PODANS_1_12180</name>
</gene>
<keyword evidence="1" id="KW-0175">Coiled coil</keyword>
<name>B2AYT6_PODAN</name>
<dbReference type="AlphaFoldDB" id="B2AYT6"/>
<sequence length="423" mass="47910">MWTLLCQTRLDRRLGGLVATNTWLPFAKNIEKILAGRGNASQDDRSDSDAFVESMTSAWITAPSRSLLSTPIFLGHGTDDAMVDVQLGREARYVLSKVGFRVEWKEYLGAELEGHWIKVPEEVDDITAFLKRFTVVGCVVSAFHDYCLGRDQRCTFLLKVFAMPYIRLMSKFQATFCAVQTIGPPINNPNMECTKDTTQDTGPDQLQQSVATGWATFLAAQHWSREVDALRRSLNEHIKQTSTQHELLSVAVVQSKPSSPVTEASLENHLESLRQEMMESMSQLSQKITSHEERTEHLRSLTSDDIKDVQEKYLSALGMVEYLQGELRDMRSDKVNTENKLTALERDTENKLTALGRQIAALLPPQTPLPDEAVSFLNQLVSRRAEVMRILSLPCHEEFTQLRQTHGERTPEQISIRPWAYLL</sequence>
<dbReference type="OrthoDB" id="2418081at2759"/>
<dbReference type="Gene3D" id="3.40.50.1820">
    <property type="entry name" value="alpha/beta hydrolase"/>
    <property type="match status" value="1"/>
</dbReference>
<dbReference type="KEGG" id="pan:PODANSg5922"/>
<dbReference type="PANTHER" id="PTHR10655">
    <property type="entry name" value="LYSOPHOSPHOLIPASE-RELATED"/>
    <property type="match status" value="1"/>
</dbReference>
<dbReference type="RefSeq" id="XP_001908887.1">
    <property type="nucleotide sequence ID" value="XM_001908852.1"/>
</dbReference>
<dbReference type="Proteomes" id="UP000001197">
    <property type="component" value="Chromosome 1"/>
</dbReference>
<organism evidence="2">
    <name type="scientific">Podospora anserina (strain S / ATCC MYA-4624 / DSM 980 / FGSC 10383)</name>
    <name type="common">Pleurage anserina</name>
    <dbReference type="NCBI Taxonomy" id="515849"/>
    <lineage>
        <taxon>Eukaryota</taxon>
        <taxon>Fungi</taxon>
        <taxon>Dikarya</taxon>
        <taxon>Ascomycota</taxon>
        <taxon>Pezizomycotina</taxon>
        <taxon>Sordariomycetes</taxon>
        <taxon>Sordariomycetidae</taxon>
        <taxon>Sordariales</taxon>
        <taxon>Podosporaceae</taxon>
        <taxon>Podospora</taxon>
        <taxon>Podospora anserina</taxon>
    </lineage>
</organism>
<protein>
    <submittedName>
        <fullName evidence="2">Podospora anserina S mat+ genomic DNA chromosome 1, supercontig 2</fullName>
    </submittedName>
</protein>
<keyword evidence="4" id="KW-1185">Reference proteome</keyword>
<evidence type="ECO:0000313" key="4">
    <source>
        <dbReference type="Proteomes" id="UP000001197"/>
    </source>
</evidence>
<dbReference type="HOGENOM" id="CLU_649115_0_0_1"/>
<dbReference type="EMBL" id="CU633901">
    <property type="protein sequence ID" value="CAP69560.1"/>
    <property type="molecule type" value="Genomic_DNA"/>
</dbReference>
<reference evidence="2 4" key="1">
    <citation type="journal article" date="2008" name="Genome Biol.">
        <title>The genome sequence of the model ascomycete fungus Podospora anserina.</title>
        <authorList>
            <person name="Espagne E."/>
            <person name="Lespinet O."/>
            <person name="Malagnac F."/>
            <person name="Da Silva C."/>
            <person name="Jaillon O."/>
            <person name="Porcel B.M."/>
            <person name="Couloux A."/>
            <person name="Aury J.-M."/>
            <person name="Segurens B."/>
            <person name="Poulain J."/>
            <person name="Anthouard V."/>
            <person name="Grossetete S."/>
            <person name="Khalili H."/>
            <person name="Coppin E."/>
            <person name="Dequard-Chablat M."/>
            <person name="Picard M."/>
            <person name="Contamine V."/>
            <person name="Arnaise S."/>
            <person name="Bourdais A."/>
            <person name="Berteaux-Lecellier V."/>
            <person name="Gautheret D."/>
            <person name="de Vries R.P."/>
            <person name="Battaglia E."/>
            <person name="Coutinho P.M."/>
            <person name="Danchin E.G.J."/>
            <person name="Henrissat B."/>
            <person name="El Khoury R."/>
            <person name="Sainsard-Chanet A."/>
            <person name="Boivin A."/>
            <person name="Pinan-Lucarre B."/>
            <person name="Sellem C.H."/>
            <person name="Debuchy R."/>
            <person name="Wincker P."/>
            <person name="Weissenbach J."/>
            <person name="Silar P."/>
        </authorList>
    </citation>
    <scope>NUCLEOTIDE SEQUENCE [LARGE SCALE GENOMIC DNA]</scope>
    <source>
        <strain evidence="4">S / ATCC MYA-4624 / DSM 980 / FGSC 10383</strain>
        <strain evidence="2">S mat+</strain>
    </source>
</reference>
<dbReference type="GO" id="GO:0052689">
    <property type="term" value="F:carboxylic ester hydrolase activity"/>
    <property type="evidence" value="ECO:0007669"/>
    <property type="project" value="TreeGrafter"/>
</dbReference>
<dbReference type="PANTHER" id="PTHR10655:SF63">
    <property type="entry name" value="PHOSPHOLIPASE_CARBOXYLESTERASE_THIOESTERASE DOMAIN-CONTAINING PROTEIN"/>
    <property type="match status" value="1"/>
</dbReference>
<evidence type="ECO:0000313" key="3">
    <source>
        <dbReference type="EMBL" id="CDP23577.1"/>
    </source>
</evidence>
<dbReference type="GeneID" id="6193250"/>
<dbReference type="GO" id="GO:0005737">
    <property type="term" value="C:cytoplasm"/>
    <property type="evidence" value="ECO:0007669"/>
    <property type="project" value="TreeGrafter"/>
</dbReference>
<proteinExistence type="predicted"/>
<reference evidence="3" key="4">
    <citation type="submission" date="2015-04" db="EMBL/GenBank/DDBJ databases">
        <title>Maintaining two mating types: Structure of the mating type locus and its role in heterokaryosis in Podospora anserina.</title>
        <authorList>
            <person name="Grognet P."/>
            <person name="Bidard F."/>
            <person name="Kuchly C."/>
            <person name="Chan Ho Tong L."/>
            <person name="Coppin E."/>
            <person name="Ait Benkhali J."/>
            <person name="Couloux A."/>
            <person name="Wincker P."/>
            <person name="Debuchy R."/>
            <person name="Silar P."/>
        </authorList>
    </citation>
    <scope>NUCLEOTIDE SEQUENCE</scope>
</reference>
<accession>B2AYT6</accession>
<dbReference type="GO" id="GO:0008474">
    <property type="term" value="F:palmitoyl-(protein) hydrolase activity"/>
    <property type="evidence" value="ECO:0007669"/>
    <property type="project" value="TreeGrafter"/>
</dbReference>
<reference evidence="2" key="2">
    <citation type="submission" date="2008-07" db="EMBL/GenBank/DDBJ databases">
        <authorList>
            <person name="Genoscope - CEA"/>
        </authorList>
    </citation>
    <scope>NUCLEOTIDE SEQUENCE</scope>
    <source>
        <strain evidence="2">S mat+</strain>
    </source>
</reference>
<dbReference type="VEuPathDB" id="FungiDB:PODANS_1_12180"/>
<evidence type="ECO:0000256" key="1">
    <source>
        <dbReference type="SAM" id="Coils"/>
    </source>
</evidence>
<reference evidence="4" key="3">
    <citation type="journal article" date="2014" name="Genetics">
        <title>Maintaining two mating types: Structure of the mating type locus and its role in heterokaryosis in Podospora anserina.</title>
        <authorList>
            <person name="Grognet P."/>
            <person name="Bidard F."/>
            <person name="Kuchly C."/>
            <person name="Tong L.C.H."/>
            <person name="Coppin E."/>
            <person name="Benkhali J.A."/>
            <person name="Couloux A."/>
            <person name="Wincker P."/>
            <person name="Debuchy R."/>
            <person name="Silar P."/>
        </authorList>
    </citation>
    <scope>GENOME REANNOTATION</scope>
    <source>
        <strain evidence="4">S / ATCC MYA-4624 / DSM 980 / FGSC 10383</strain>
    </source>
</reference>
<dbReference type="InterPro" id="IPR029058">
    <property type="entry name" value="AB_hydrolase_fold"/>
</dbReference>
<dbReference type="EMBL" id="FO904936">
    <property type="protein sequence ID" value="CDP23577.1"/>
    <property type="molecule type" value="Genomic_DNA"/>
</dbReference>